<dbReference type="Pfam" id="PF03018">
    <property type="entry name" value="Dirigent"/>
    <property type="match status" value="1"/>
</dbReference>
<protein>
    <recommendedName>
        <fullName evidence="1">Dirigent protein</fullName>
    </recommendedName>
</protein>
<dbReference type="PANTHER" id="PTHR46215:SF17">
    <property type="entry name" value="DIRIGENT PROTEIN"/>
    <property type="match status" value="1"/>
</dbReference>
<keyword evidence="1" id="KW-0964">Secreted</keyword>
<dbReference type="InterPro" id="IPR004265">
    <property type="entry name" value="Dirigent"/>
</dbReference>
<evidence type="ECO:0000313" key="2">
    <source>
        <dbReference type="EMBL" id="KAF7142192.1"/>
    </source>
</evidence>
<comment type="caution">
    <text evidence="2">The sequence shown here is derived from an EMBL/GenBank/DDBJ whole genome shotgun (WGS) entry which is preliminary data.</text>
</comment>
<comment type="subunit">
    <text evidence="1">Homodimer.</text>
</comment>
<keyword evidence="1" id="KW-0732">Signal</keyword>
<dbReference type="GO" id="GO:0048046">
    <property type="term" value="C:apoplast"/>
    <property type="evidence" value="ECO:0007669"/>
    <property type="project" value="UniProtKB-SubCell"/>
</dbReference>
<reference evidence="2" key="1">
    <citation type="submission" date="2019-11" db="EMBL/GenBank/DDBJ databases">
        <authorList>
            <person name="Liu Y."/>
            <person name="Hou J."/>
            <person name="Li T.-Q."/>
            <person name="Guan C.-H."/>
            <person name="Wu X."/>
            <person name="Wu H.-Z."/>
            <person name="Ling F."/>
            <person name="Zhang R."/>
            <person name="Shi X.-G."/>
            <person name="Ren J.-P."/>
            <person name="Chen E.-F."/>
            <person name="Sun J.-M."/>
        </authorList>
    </citation>
    <scope>NUCLEOTIDE SEQUENCE</scope>
    <source>
        <strain evidence="2">Adult_tree_wgs_1</strain>
        <tissue evidence="2">Leaves</tissue>
    </source>
</reference>
<keyword evidence="1" id="KW-0052">Apoplast</keyword>
<feature type="chain" id="PRO_5033095012" description="Dirigent protein" evidence="1">
    <location>
        <begin position="30"/>
        <end position="124"/>
    </location>
</feature>
<evidence type="ECO:0000256" key="1">
    <source>
        <dbReference type="RuleBase" id="RU363099"/>
    </source>
</evidence>
<feature type="signal peptide" evidence="1">
    <location>
        <begin position="1"/>
        <end position="29"/>
    </location>
</feature>
<dbReference type="Proteomes" id="UP000626092">
    <property type="component" value="Unassembled WGS sequence"/>
</dbReference>
<accession>A0A834LJV0</accession>
<dbReference type="PANTHER" id="PTHR46215">
    <property type="entry name" value="DIRIGENT PROTEIN 24-RELATED"/>
    <property type="match status" value="1"/>
</dbReference>
<name>A0A834LJV0_RHOSS</name>
<gene>
    <name evidence="2" type="ORF">RHSIM_Rhsim05G0006200</name>
</gene>
<proteinExistence type="inferred from homology"/>
<evidence type="ECO:0000313" key="3">
    <source>
        <dbReference type="Proteomes" id="UP000626092"/>
    </source>
</evidence>
<dbReference type="EMBL" id="WJXA01000005">
    <property type="protein sequence ID" value="KAF7142192.1"/>
    <property type="molecule type" value="Genomic_DNA"/>
</dbReference>
<sequence>MDMLVNLPSLPSLPWFFLLFLTTINQSFSGQFFLISCVCVRERNMAETIGKVGAGKVCESGSVFVGKAQGMYVASSEDGSSHTMAMTISFVNGEYKGGLRLFGVHRRDDNESHVAFSAEKISFI</sequence>
<keyword evidence="3" id="KW-1185">Reference proteome</keyword>
<comment type="similarity">
    <text evidence="1">Belongs to the plant dirigent protein family.</text>
</comment>
<organism evidence="2 3">
    <name type="scientific">Rhododendron simsii</name>
    <name type="common">Sims's rhododendron</name>
    <dbReference type="NCBI Taxonomy" id="118357"/>
    <lineage>
        <taxon>Eukaryota</taxon>
        <taxon>Viridiplantae</taxon>
        <taxon>Streptophyta</taxon>
        <taxon>Embryophyta</taxon>
        <taxon>Tracheophyta</taxon>
        <taxon>Spermatophyta</taxon>
        <taxon>Magnoliopsida</taxon>
        <taxon>eudicotyledons</taxon>
        <taxon>Gunneridae</taxon>
        <taxon>Pentapetalae</taxon>
        <taxon>asterids</taxon>
        <taxon>Ericales</taxon>
        <taxon>Ericaceae</taxon>
        <taxon>Ericoideae</taxon>
        <taxon>Rhodoreae</taxon>
        <taxon>Rhododendron</taxon>
    </lineage>
</organism>
<dbReference type="AlphaFoldDB" id="A0A834LJV0"/>
<dbReference type="OrthoDB" id="1685727at2759"/>
<comment type="subcellular location">
    <subcellularLocation>
        <location evidence="1">Secreted</location>
        <location evidence="1">Extracellular space</location>
        <location evidence="1">Apoplast</location>
    </subcellularLocation>
</comment>
<comment type="function">
    <text evidence="1">Dirigent proteins impart stereoselectivity on the phenoxy radical-coupling reaction, yielding optically active lignans from two molecules of coniferyl alcohol in the biosynthesis of lignans, flavonolignans, and alkaloids and thus plays a central role in plant secondary metabolism.</text>
</comment>